<comment type="caution">
    <text evidence="1">The sequence shown here is derived from an EMBL/GenBank/DDBJ whole genome shotgun (WGS) entry which is preliminary data.</text>
</comment>
<proteinExistence type="predicted"/>
<dbReference type="EMBL" id="JACVVK020000432">
    <property type="protein sequence ID" value="KAK7474598.1"/>
    <property type="molecule type" value="Genomic_DNA"/>
</dbReference>
<name>A0ABD0JIP1_9CAEN</name>
<accession>A0ABD0JIP1</accession>
<reference evidence="1 2" key="1">
    <citation type="journal article" date="2023" name="Sci. Data">
        <title>Genome assembly of the Korean intertidal mud-creeper Batillaria attramentaria.</title>
        <authorList>
            <person name="Patra A.K."/>
            <person name="Ho P.T."/>
            <person name="Jun S."/>
            <person name="Lee S.J."/>
            <person name="Kim Y."/>
            <person name="Won Y.J."/>
        </authorList>
    </citation>
    <scope>NUCLEOTIDE SEQUENCE [LARGE SCALE GENOMIC DNA]</scope>
    <source>
        <strain evidence="1">Wonlab-2016</strain>
    </source>
</reference>
<sequence length="78" mass="8631">MTVTDTSSVPKPFRVTAFKQATQSVILQVTPEQVTTAIIFYALVHICVCVQLHQCPSQEDSNVCTSYVRRCAGRNIVT</sequence>
<dbReference type="Proteomes" id="UP001519460">
    <property type="component" value="Unassembled WGS sequence"/>
</dbReference>
<dbReference type="AlphaFoldDB" id="A0ABD0JIP1"/>
<keyword evidence="2" id="KW-1185">Reference proteome</keyword>
<evidence type="ECO:0000313" key="2">
    <source>
        <dbReference type="Proteomes" id="UP001519460"/>
    </source>
</evidence>
<evidence type="ECO:0000313" key="1">
    <source>
        <dbReference type="EMBL" id="KAK7474598.1"/>
    </source>
</evidence>
<organism evidence="1 2">
    <name type="scientific">Batillaria attramentaria</name>
    <dbReference type="NCBI Taxonomy" id="370345"/>
    <lineage>
        <taxon>Eukaryota</taxon>
        <taxon>Metazoa</taxon>
        <taxon>Spiralia</taxon>
        <taxon>Lophotrochozoa</taxon>
        <taxon>Mollusca</taxon>
        <taxon>Gastropoda</taxon>
        <taxon>Caenogastropoda</taxon>
        <taxon>Sorbeoconcha</taxon>
        <taxon>Cerithioidea</taxon>
        <taxon>Batillariidae</taxon>
        <taxon>Batillaria</taxon>
    </lineage>
</organism>
<gene>
    <name evidence="1" type="ORF">BaRGS_00034182</name>
</gene>
<protein>
    <submittedName>
        <fullName evidence="1">Uncharacterized protein</fullName>
    </submittedName>
</protein>